<feature type="compositionally biased region" description="Polar residues" evidence="3">
    <location>
        <begin position="132"/>
        <end position="148"/>
    </location>
</feature>
<dbReference type="Pfam" id="PF02182">
    <property type="entry name" value="SAD_SRA"/>
    <property type="match status" value="1"/>
</dbReference>
<proteinExistence type="predicted"/>
<evidence type="ECO:0000256" key="1">
    <source>
        <dbReference type="ARBA" id="ARBA00023242"/>
    </source>
</evidence>
<sequence>MNRPKPVLLAYNPHQRLDEAAREKLVEEQAARMKATIAARRGREAEAKLKAEREERRKVLAPHWDDPSDEDSDVGMDVSSPELCQVEERAASTSIPAPKAQEIPAPKISETCTSPTPSGSSKAPTNAAEPQANPTSGSASSLTTSKLSIGTHKRGGDDMSDGSSSARASKDGSPFEQTPSATSPVIAMPPKDLASLPRISKRQKLSAAEQVSPTNNTSSNQNFGVAPLPEWYLNASMPKSLSGNALSTHRKVWDQFDNLKKCIKTIATTQDPQARADSLEKVGKLLHVLEFTKIPHPHTLLKYKMLHAGQGLKRIADLNDSTGTYDFPWYLRADAQELYNKWLSREWDPDMFRGITNMVRGPIGSKGQSIDPKYKKDWRFFGEGQFVAGQWWPMQLCAVRDGAHGSAQAGIAGIKSTAESPGGATSIVLSEGHKEDIDEGHEIWYCGTEAKIGDTEPTISTRLMLESLSSNHPVRVMRSSKLPANNKYRPVKGFRYDGLYEVLSSEVIAKLKHHHLFHLRRIPGQIELRCEGEAARPTPREIQEYEDEMKKYGRRGTFD</sequence>
<evidence type="ECO:0000313" key="6">
    <source>
        <dbReference type="Proteomes" id="UP000298493"/>
    </source>
</evidence>
<dbReference type="GO" id="GO:0044027">
    <property type="term" value="P:negative regulation of gene expression via chromosomal CpG island methylation"/>
    <property type="evidence" value="ECO:0007669"/>
    <property type="project" value="TreeGrafter"/>
</dbReference>
<comment type="subcellular location">
    <subcellularLocation>
        <location evidence="2">Nucleus</location>
    </subcellularLocation>
</comment>
<dbReference type="PANTHER" id="PTHR14140:SF27">
    <property type="entry name" value="OS04G0289800 PROTEIN"/>
    <property type="match status" value="1"/>
</dbReference>
<name>A0A4Z1PL60_9PEZI</name>
<dbReference type="OrthoDB" id="2270193at2759"/>
<comment type="caution">
    <text evidence="5">The sequence shown here is derived from an EMBL/GenBank/DDBJ whole genome shotgun (WGS) entry which is preliminary data.</text>
</comment>
<dbReference type="Gene3D" id="2.30.280.10">
    <property type="entry name" value="SRA-YDG"/>
    <property type="match status" value="1"/>
</dbReference>
<dbReference type="InterPro" id="IPR003105">
    <property type="entry name" value="SRA_YDG"/>
</dbReference>
<evidence type="ECO:0000313" key="5">
    <source>
        <dbReference type="EMBL" id="TID26621.1"/>
    </source>
</evidence>
<organism evidence="5 6">
    <name type="scientific">Venturia nashicola</name>
    <dbReference type="NCBI Taxonomy" id="86259"/>
    <lineage>
        <taxon>Eukaryota</taxon>
        <taxon>Fungi</taxon>
        <taxon>Dikarya</taxon>
        <taxon>Ascomycota</taxon>
        <taxon>Pezizomycotina</taxon>
        <taxon>Dothideomycetes</taxon>
        <taxon>Pleosporomycetidae</taxon>
        <taxon>Venturiales</taxon>
        <taxon>Venturiaceae</taxon>
        <taxon>Venturia</taxon>
    </lineage>
</organism>
<feature type="region of interest" description="Disordered" evidence="3">
    <location>
        <begin position="534"/>
        <end position="559"/>
    </location>
</feature>
<dbReference type="PROSITE" id="PS51015">
    <property type="entry name" value="YDG"/>
    <property type="match status" value="1"/>
</dbReference>
<dbReference type="SMART" id="SM00466">
    <property type="entry name" value="SRA"/>
    <property type="match status" value="1"/>
</dbReference>
<dbReference type="InterPro" id="IPR036987">
    <property type="entry name" value="SRA-YDG_sf"/>
</dbReference>
<gene>
    <name evidence="5" type="ORF">E6O75_ATG01114</name>
</gene>
<evidence type="ECO:0000256" key="2">
    <source>
        <dbReference type="PROSITE-ProRule" id="PRU00358"/>
    </source>
</evidence>
<dbReference type="InterPro" id="IPR015947">
    <property type="entry name" value="PUA-like_sf"/>
</dbReference>
<dbReference type="EMBL" id="SNSC02000002">
    <property type="protein sequence ID" value="TID26621.1"/>
    <property type="molecule type" value="Genomic_DNA"/>
</dbReference>
<keyword evidence="6" id="KW-1185">Reference proteome</keyword>
<dbReference type="AlphaFoldDB" id="A0A4Z1PL60"/>
<feature type="compositionally biased region" description="Polar residues" evidence="3">
    <location>
        <begin position="209"/>
        <end position="222"/>
    </location>
</feature>
<protein>
    <submittedName>
        <fullName evidence="5">Sra-ydg domain-containing protein</fullName>
    </submittedName>
</protein>
<evidence type="ECO:0000256" key="3">
    <source>
        <dbReference type="SAM" id="MobiDB-lite"/>
    </source>
</evidence>
<feature type="region of interest" description="Disordered" evidence="3">
    <location>
        <begin position="37"/>
        <end position="222"/>
    </location>
</feature>
<dbReference type="GO" id="GO:0016567">
    <property type="term" value="P:protein ubiquitination"/>
    <property type="evidence" value="ECO:0007669"/>
    <property type="project" value="TreeGrafter"/>
</dbReference>
<dbReference type="Proteomes" id="UP000298493">
    <property type="component" value="Unassembled WGS sequence"/>
</dbReference>
<dbReference type="GO" id="GO:0005634">
    <property type="term" value="C:nucleus"/>
    <property type="evidence" value="ECO:0007669"/>
    <property type="project" value="UniProtKB-SubCell"/>
</dbReference>
<dbReference type="STRING" id="86259.A0A4Z1PL60"/>
<feature type="compositionally biased region" description="Basic and acidic residues" evidence="3">
    <location>
        <begin position="41"/>
        <end position="66"/>
    </location>
</feature>
<dbReference type="InterPro" id="IPR045134">
    <property type="entry name" value="UHRF1/2-like"/>
</dbReference>
<dbReference type="SUPFAM" id="SSF88697">
    <property type="entry name" value="PUA domain-like"/>
    <property type="match status" value="1"/>
</dbReference>
<evidence type="ECO:0000259" key="4">
    <source>
        <dbReference type="PROSITE" id="PS51015"/>
    </source>
</evidence>
<feature type="domain" description="YDG" evidence="4">
    <location>
        <begin position="381"/>
        <end position="523"/>
    </location>
</feature>
<reference evidence="5 6" key="1">
    <citation type="submission" date="2019-04" db="EMBL/GenBank/DDBJ databases">
        <title>High contiguity whole genome sequence and gene annotation resource for two Venturia nashicola isolates.</title>
        <authorList>
            <person name="Prokchorchik M."/>
            <person name="Won K."/>
            <person name="Lee Y."/>
            <person name="Choi E.D."/>
            <person name="Segonzac C."/>
            <person name="Sohn K.H."/>
        </authorList>
    </citation>
    <scope>NUCLEOTIDE SEQUENCE [LARGE SCALE GENOMIC DNA]</scope>
    <source>
        <strain evidence="5 6">PRI2</strain>
    </source>
</reference>
<dbReference type="PANTHER" id="PTHR14140">
    <property type="entry name" value="E3 UBIQUITIN-PROTEIN LIGASE UHRF-RELATED"/>
    <property type="match status" value="1"/>
</dbReference>
<feature type="compositionally biased region" description="Polar residues" evidence="3">
    <location>
        <begin position="110"/>
        <end position="124"/>
    </location>
</feature>
<dbReference type="GO" id="GO:0061630">
    <property type="term" value="F:ubiquitin protein ligase activity"/>
    <property type="evidence" value="ECO:0007669"/>
    <property type="project" value="TreeGrafter"/>
</dbReference>
<keyword evidence="1 2" id="KW-0539">Nucleus</keyword>
<accession>A0A4Z1PL60</accession>